<dbReference type="AlphaFoldDB" id="A0A8J2YG56"/>
<dbReference type="Pfam" id="PF01547">
    <property type="entry name" value="SBP_bac_1"/>
    <property type="match status" value="1"/>
</dbReference>
<protein>
    <submittedName>
        <fullName evidence="2">ABC transporter substrate-binding protein</fullName>
    </submittedName>
</protein>
<dbReference type="SUPFAM" id="SSF53850">
    <property type="entry name" value="Periplasmic binding protein-like II"/>
    <property type="match status" value="1"/>
</dbReference>
<proteinExistence type="predicted"/>
<keyword evidence="3" id="KW-1185">Reference proteome</keyword>
<sequence length="501" mass="55324">MGFKKLGRIGFMLALALSVLSACAVVPGTSSKQGSGKDSGKPFKGTITMYAGDYSPNKIVLQNDKKATVMQTLADEYEKKTGVKIEFIKGLPADQDYMTWVRTKAAGGQLPDIIWSQWYDANSALAKGTLIDLSPYLKAKNPYADNTPWNQLLNSQIMSETKAPNGSTYVINGDYVGTATFYNKEAFKKAGITSFPETWSAFIDACKKLKAAGYTPFAWDLASSPTGMDRITWLARLFYTNFYSDEYDNLMFSGSETMTNKDQVIAIKKGIFGPENKKWMALWPIIKDFSSYWQKDFTGSDSNGQGTMLAFLKGNVGMYFDGSWAAEQIKSAKPSFEWGSFKNPYPDKATSEFATDFDSSASIGGPSAGFQYAVPSQKANNSLTPAKEKAIVDWLMFITTPKHDEAIVNELGRDVPTIAGAKPTAPLSNLSDLINQPLKSIFGGINLEQKEQDAIYRAFQNYILGDISLAQFGKTAKTEMNKTADQMIKDNHWDLSEYLDK</sequence>
<reference evidence="2" key="1">
    <citation type="journal article" date="2014" name="Int. J. Syst. Evol. Microbiol.">
        <title>Complete genome sequence of Corynebacterium casei LMG S-19264T (=DSM 44701T), isolated from a smear-ripened cheese.</title>
        <authorList>
            <consortium name="US DOE Joint Genome Institute (JGI-PGF)"/>
            <person name="Walter F."/>
            <person name="Albersmeier A."/>
            <person name="Kalinowski J."/>
            <person name="Ruckert C."/>
        </authorList>
    </citation>
    <scope>NUCLEOTIDE SEQUENCE</scope>
    <source>
        <strain evidence="2">CGMCC 1.15371</strain>
    </source>
</reference>
<dbReference type="Gene3D" id="3.40.190.10">
    <property type="entry name" value="Periplasmic binding protein-like II"/>
    <property type="match status" value="1"/>
</dbReference>
<evidence type="ECO:0000256" key="1">
    <source>
        <dbReference type="SAM" id="SignalP"/>
    </source>
</evidence>
<evidence type="ECO:0000313" key="2">
    <source>
        <dbReference type="EMBL" id="GGE36909.1"/>
    </source>
</evidence>
<dbReference type="PANTHER" id="PTHR43649">
    <property type="entry name" value="ARABINOSE-BINDING PROTEIN-RELATED"/>
    <property type="match status" value="1"/>
</dbReference>
<gene>
    <name evidence="2" type="ORF">GCM10011391_14750</name>
</gene>
<dbReference type="RefSeq" id="WP_188691457.1">
    <property type="nucleotide sequence ID" value="NZ_BMIR01000005.1"/>
</dbReference>
<organism evidence="2 3">
    <name type="scientific">Pullulanibacillus camelliae</name>
    <dbReference type="NCBI Taxonomy" id="1707096"/>
    <lineage>
        <taxon>Bacteria</taxon>
        <taxon>Bacillati</taxon>
        <taxon>Bacillota</taxon>
        <taxon>Bacilli</taxon>
        <taxon>Bacillales</taxon>
        <taxon>Sporolactobacillaceae</taxon>
        <taxon>Pullulanibacillus</taxon>
    </lineage>
</organism>
<evidence type="ECO:0000313" key="3">
    <source>
        <dbReference type="Proteomes" id="UP000628775"/>
    </source>
</evidence>
<reference evidence="2" key="2">
    <citation type="submission" date="2020-09" db="EMBL/GenBank/DDBJ databases">
        <authorList>
            <person name="Sun Q."/>
            <person name="Zhou Y."/>
        </authorList>
    </citation>
    <scope>NUCLEOTIDE SEQUENCE</scope>
    <source>
        <strain evidence="2">CGMCC 1.15371</strain>
    </source>
</reference>
<accession>A0A8J2YG56</accession>
<dbReference type="PROSITE" id="PS51257">
    <property type="entry name" value="PROKAR_LIPOPROTEIN"/>
    <property type="match status" value="1"/>
</dbReference>
<dbReference type="InterPro" id="IPR050490">
    <property type="entry name" value="Bact_solute-bd_prot1"/>
</dbReference>
<dbReference type="Proteomes" id="UP000628775">
    <property type="component" value="Unassembled WGS sequence"/>
</dbReference>
<feature type="signal peptide" evidence="1">
    <location>
        <begin position="1"/>
        <end position="24"/>
    </location>
</feature>
<comment type="caution">
    <text evidence="2">The sequence shown here is derived from an EMBL/GenBank/DDBJ whole genome shotgun (WGS) entry which is preliminary data.</text>
</comment>
<feature type="chain" id="PRO_5038754436" evidence="1">
    <location>
        <begin position="25"/>
        <end position="501"/>
    </location>
</feature>
<keyword evidence="1" id="KW-0732">Signal</keyword>
<dbReference type="EMBL" id="BMIR01000005">
    <property type="protein sequence ID" value="GGE36909.1"/>
    <property type="molecule type" value="Genomic_DNA"/>
</dbReference>
<dbReference type="InterPro" id="IPR006059">
    <property type="entry name" value="SBP"/>
</dbReference>
<dbReference type="PANTHER" id="PTHR43649:SF12">
    <property type="entry name" value="DIACETYLCHITOBIOSE BINDING PROTEIN DASA"/>
    <property type="match status" value="1"/>
</dbReference>
<name>A0A8J2YG56_9BACL</name>